<dbReference type="InterPro" id="IPR023418">
    <property type="entry name" value="Thyroxine_BS"/>
</dbReference>
<dbReference type="InterPro" id="IPR023416">
    <property type="entry name" value="Transthyretin/HIU_hydrolase_d"/>
</dbReference>
<feature type="binding site" evidence="7">
    <location>
        <position position="19"/>
    </location>
    <ligand>
        <name>substrate</name>
    </ligand>
</feature>
<dbReference type="PRINTS" id="PR00189">
    <property type="entry name" value="TRNSTHYRETIN"/>
</dbReference>
<dbReference type="Gene3D" id="2.60.40.180">
    <property type="entry name" value="Transthyretin/hydroxyisourate hydrolase domain"/>
    <property type="match status" value="1"/>
</dbReference>
<dbReference type="GO" id="GO:0006144">
    <property type="term" value="P:purine nucleobase metabolic process"/>
    <property type="evidence" value="ECO:0007669"/>
    <property type="project" value="UniProtKB-KW"/>
</dbReference>
<keyword evidence="5 8" id="KW-0659">Purine metabolism</keyword>
<accession>A0AAW9TWK7</accession>
<feature type="domain" description="Transthyretin/hydroxyisourate hydrolase" evidence="9">
    <location>
        <begin position="16"/>
        <end position="128"/>
    </location>
</feature>
<dbReference type="Pfam" id="PF00576">
    <property type="entry name" value="Transthyretin"/>
    <property type="match status" value="1"/>
</dbReference>
<gene>
    <name evidence="10" type="primary">uraH</name>
    <name evidence="10" type="ORF">GHK53_27150</name>
</gene>
<dbReference type="EMBL" id="WISR01000218">
    <property type="protein sequence ID" value="MQW36348.1"/>
    <property type="molecule type" value="Genomic_DNA"/>
</dbReference>
<evidence type="ECO:0000256" key="1">
    <source>
        <dbReference type="ARBA" id="ARBA00001043"/>
    </source>
</evidence>
<dbReference type="InterPro" id="IPR014306">
    <property type="entry name" value="Hydroxyisourate_hydrolase"/>
</dbReference>
<dbReference type="PANTHER" id="PTHR10395:SF7">
    <property type="entry name" value="5-HYDROXYISOURATE HYDROLASE"/>
    <property type="match status" value="1"/>
</dbReference>
<comment type="caution">
    <text evidence="10">The sequence shown here is derived from an EMBL/GenBank/DDBJ whole genome shotgun (WGS) entry which is preliminary data.</text>
</comment>
<evidence type="ECO:0000256" key="7">
    <source>
        <dbReference type="PIRSR" id="PIRSR600895-51"/>
    </source>
</evidence>
<comment type="catalytic activity">
    <reaction evidence="1 8">
        <text>5-hydroxyisourate + H2O = 5-hydroxy-2-oxo-4-ureido-2,5-dihydro-1H-imidazole-5-carboxylate + H(+)</text>
        <dbReference type="Rhea" id="RHEA:23736"/>
        <dbReference type="ChEBI" id="CHEBI:15377"/>
        <dbReference type="ChEBI" id="CHEBI:15378"/>
        <dbReference type="ChEBI" id="CHEBI:18072"/>
        <dbReference type="ChEBI" id="CHEBI:58639"/>
        <dbReference type="EC" id="3.5.2.17"/>
    </reaction>
</comment>
<dbReference type="Proteomes" id="UP000429484">
    <property type="component" value="Unassembled WGS sequence"/>
</dbReference>
<dbReference type="CDD" id="cd05822">
    <property type="entry name" value="TLP_HIUase"/>
    <property type="match status" value="1"/>
</dbReference>
<evidence type="ECO:0000256" key="3">
    <source>
        <dbReference type="ARBA" id="ARBA00009850"/>
    </source>
</evidence>
<protein>
    <recommendedName>
        <fullName evidence="8">5-hydroxyisourate hydrolase</fullName>
        <shortName evidence="8">HIU hydrolase</shortName>
        <shortName evidence="8">HIUHase</shortName>
        <ecNumber evidence="8">3.5.2.17</ecNumber>
    </recommendedName>
</protein>
<comment type="subunit">
    <text evidence="4 8">Homotetramer.</text>
</comment>
<evidence type="ECO:0000313" key="10">
    <source>
        <dbReference type="EMBL" id="MQW36348.1"/>
    </source>
</evidence>
<dbReference type="InterPro" id="IPR000895">
    <property type="entry name" value="Transthyretin/HIU_hydrolase"/>
</dbReference>
<feature type="binding site" evidence="7">
    <location>
        <position position="57"/>
    </location>
    <ligand>
        <name>substrate</name>
    </ligand>
</feature>
<evidence type="ECO:0000313" key="11">
    <source>
        <dbReference type="Proteomes" id="UP000429484"/>
    </source>
</evidence>
<dbReference type="PROSITE" id="PS00768">
    <property type="entry name" value="TRANSTHYRETIN_1"/>
    <property type="match status" value="1"/>
</dbReference>
<sequence>MTGLARGRYMSKSGRLTTHVLDTALGRPAHGLKIDLYRLEGDARHLIRTVHTNSDGRVDGPLMEGAGFATGTYELVFHAGDYFRSAGVKVPDPAFLELVPLRFGIADADSHYHVPLLLSPYGYSTYRGS</sequence>
<proteinExistence type="inferred from homology"/>
<name>A0AAW9TWK7_RHIML</name>
<dbReference type="AlphaFoldDB" id="A0AAW9TWK7"/>
<evidence type="ECO:0000256" key="8">
    <source>
        <dbReference type="RuleBase" id="RU361270"/>
    </source>
</evidence>
<comment type="similarity">
    <text evidence="3 8">Belongs to the transthyretin family. 5-hydroxyisourate hydrolase subfamily.</text>
</comment>
<dbReference type="PROSITE" id="PS00769">
    <property type="entry name" value="TRANSTHYRETIN_2"/>
    <property type="match status" value="1"/>
</dbReference>
<dbReference type="EC" id="3.5.2.17" evidence="8"/>
<dbReference type="InterPro" id="IPR023419">
    <property type="entry name" value="Transthyretin_CS"/>
</dbReference>
<evidence type="ECO:0000256" key="4">
    <source>
        <dbReference type="ARBA" id="ARBA00011881"/>
    </source>
</evidence>
<evidence type="ECO:0000259" key="9">
    <source>
        <dbReference type="Pfam" id="PF00576"/>
    </source>
</evidence>
<dbReference type="NCBIfam" id="TIGR02962">
    <property type="entry name" value="hdxy_isourate"/>
    <property type="match status" value="1"/>
</dbReference>
<dbReference type="FunFam" id="2.60.40.180:FF:000005">
    <property type="entry name" value="5-hydroxyisourate hydrolase"/>
    <property type="match status" value="1"/>
</dbReference>
<reference evidence="10 11" key="1">
    <citation type="journal article" date="2013" name="Genome Biol.">
        <title>Comparative genomics of the core and accessory genomes of 48 Sinorhizobium strains comprising five genospecies.</title>
        <authorList>
            <person name="Sugawara M."/>
            <person name="Epstein B."/>
            <person name="Badgley B.D."/>
            <person name="Unno T."/>
            <person name="Xu L."/>
            <person name="Reese J."/>
            <person name="Gyaneshwar P."/>
            <person name="Denny R."/>
            <person name="Mudge J."/>
            <person name="Bharti A.K."/>
            <person name="Farmer A.D."/>
            <person name="May G.D."/>
            <person name="Woodward J.E."/>
            <person name="Medigue C."/>
            <person name="Vallenet D."/>
            <person name="Lajus A."/>
            <person name="Rouy Z."/>
            <person name="Martinez-Vaz B."/>
            <person name="Tiffin P."/>
            <person name="Young N.D."/>
            <person name="Sadowsky M.J."/>
        </authorList>
    </citation>
    <scope>NUCLEOTIDE SEQUENCE [LARGE SCALE GENOMIC DNA]</scope>
    <source>
        <strain evidence="10 11">N6B1</strain>
    </source>
</reference>
<comment type="function">
    <text evidence="2">Catalyzes the hydrolysis of 5-hydroxyisourate (HIU) to 2-oxo-4-hydroxy-4-carboxy-5-ureidoimidazoline (OHCU).</text>
</comment>
<evidence type="ECO:0000256" key="2">
    <source>
        <dbReference type="ARBA" id="ARBA00002704"/>
    </source>
</evidence>
<organism evidence="10 11">
    <name type="scientific">Rhizobium meliloti</name>
    <name type="common">Ensifer meliloti</name>
    <name type="synonym">Sinorhizobium meliloti</name>
    <dbReference type="NCBI Taxonomy" id="382"/>
    <lineage>
        <taxon>Bacteria</taxon>
        <taxon>Pseudomonadati</taxon>
        <taxon>Pseudomonadota</taxon>
        <taxon>Alphaproteobacteria</taxon>
        <taxon>Hyphomicrobiales</taxon>
        <taxon>Rhizobiaceae</taxon>
        <taxon>Sinorhizobium/Ensifer group</taxon>
        <taxon>Sinorhizobium</taxon>
    </lineage>
</organism>
<dbReference type="SUPFAM" id="SSF49472">
    <property type="entry name" value="Transthyretin (synonym: prealbumin)"/>
    <property type="match status" value="1"/>
</dbReference>
<dbReference type="InterPro" id="IPR036817">
    <property type="entry name" value="Transthyretin/HIU_hydrolase_sf"/>
</dbReference>
<feature type="binding site" evidence="7">
    <location>
        <position position="126"/>
    </location>
    <ligand>
        <name>substrate</name>
    </ligand>
</feature>
<keyword evidence="6 8" id="KW-0378">Hydrolase</keyword>
<evidence type="ECO:0000256" key="6">
    <source>
        <dbReference type="ARBA" id="ARBA00022801"/>
    </source>
</evidence>
<dbReference type="GO" id="GO:0033971">
    <property type="term" value="F:hydroxyisourate hydrolase activity"/>
    <property type="evidence" value="ECO:0007669"/>
    <property type="project" value="UniProtKB-EC"/>
</dbReference>
<evidence type="ECO:0000256" key="5">
    <source>
        <dbReference type="ARBA" id="ARBA00022631"/>
    </source>
</evidence>
<dbReference type="PANTHER" id="PTHR10395">
    <property type="entry name" value="URICASE AND TRANSTHYRETIN-RELATED"/>
    <property type="match status" value="1"/>
</dbReference>